<dbReference type="EMBL" id="JBEPNJ010000026">
    <property type="protein sequence ID" value="MET3774303.1"/>
    <property type="molecule type" value="Genomic_DNA"/>
</dbReference>
<proteinExistence type="predicted"/>
<evidence type="ECO:0000313" key="1">
    <source>
        <dbReference type="EMBL" id="MET3774303.1"/>
    </source>
</evidence>
<comment type="caution">
    <text evidence="1">The sequence shown here is derived from an EMBL/GenBank/DDBJ whole genome shotgun (WGS) entry which is preliminary data.</text>
</comment>
<sequence length="217" mass="22733">MFYNKKAWKHFCRLAATFTAVVALMAASIGPAGAAGAKTIAAASSGVALLQPNPAQTQEALNRLRQAKSADPLGFAVRLQIIEESKPLTAFLSSDSRFDSRLQQEFLAALMPTDVLTALVELTDLGYLSLEVSDGPNSLRIAQIVKAKPIMVGGGKGSMGMQTAFPQCPAAWAAFWAWWSTNAAFCGALGFFGPMAALGCSAAMAIAGTVIDINRGC</sequence>
<gene>
    <name evidence="1" type="ORF">ABIC98_003978</name>
</gene>
<dbReference type="Proteomes" id="UP001549207">
    <property type="component" value="Unassembled WGS sequence"/>
</dbReference>
<organism evidence="1 2">
    <name type="scientific">Arthrobacter nitrophenolicus</name>
    <dbReference type="NCBI Taxonomy" id="683150"/>
    <lineage>
        <taxon>Bacteria</taxon>
        <taxon>Bacillati</taxon>
        <taxon>Actinomycetota</taxon>
        <taxon>Actinomycetes</taxon>
        <taxon>Micrococcales</taxon>
        <taxon>Micrococcaceae</taxon>
        <taxon>Arthrobacter</taxon>
    </lineage>
</organism>
<protein>
    <submittedName>
        <fullName evidence="1">Uncharacterized protein</fullName>
    </submittedName>
</protein>
<accession>A0ACC6TKK7</accession>
<name>A0ACC6TKK7_9MICC</name>
<evidence type="ECO:0000313" key="2">
    <source>
        <dbReference type="Proteomes" id="UP001549207"/>
    </source>
</evidence>
<reference evidence="1" key="1">
    <citation type="submission" date="2024-06" db="EMBL/GenBank/DDBJ databases">
        <title>Genomic Encyclopedia of Type Strains, Phase IV (KMG-IV): sequencing the most valuable type-strain genomes for metagenomic binning, comparative biology and taxonomic classification.</title>
        <authorList>
            <person name="Goeker M."/>
        </authorList>
    </citation>
    <scope>NUCLEOTIDE SEQUENCE</scope>
    <source>
        <strain evidence="1">SJCon</strain>
    </source>
</reference>
<keyword evidence="2" id="KW-1185">Reference proteome</keyword>